<dbReference type="NCBIfam" id="TIGR00099">
    <property type="entry name" value="Cof-subfamily"/>
    <property type="match status" value="1"/>
</dbReference>
<dbReference type="PROSITE" id="PS01228">
    <property type="entry name" value="COF_1"/>
    <property type="match status" value="1"/>
</dbReference>
<dbReference type="GO" id="GO:0000287">
    <property type="term" value="F:magnesium ion binding"/>
    <property type="evidence" value="ECO:0007669"/>
    <property type="project" value="TreeGrafter"/>
</dbReference>
<evidence type="ECO:0000313" key="2">
    <source>
        <dbReference type="Proteomes" id="UP000297348"/>
    </source>
</evidence>
<keyword evidence="1" id="KW-0378">Hydrolase</keyword>
<dbReference type="InterPro" id="IPR006379">
    <property type="entry name" value="HAD-SF_hydro_IIB"/>
</dbReference>
<evidence type="ECO:0000313" key="1">
    <source>
        <dbReference type="EMBL" id="TGD18244.1"/>
    </source>
</evidence>
<dbReference type="PANTHER" id="PTHR10000">
    <property type="entry name" value="PHOSPHOSERINE PHOSPHATASE"/>
    <property type="match status" value="1"/>
</dbReference>
<dbReference type="CDD" id="cd07516">
    <property type="entry name" value="HAD_Pase"/>
    <property type="match status" value="1"/>
</dbReference>
<proteinExistence type="predicted"/>
<dbReference type="InterPro" id="IPR036412">
    <property type="entry name" value="HAD-like_sf"/>
</dbReference>
<dbReference type="RefSeq" id="WP_135368440.1">
    <property type="nucleotide sequence ID" value="NZ_RKLX01000015.1"/>
</dbReference>
<organism evidence="1 2">
    <name type="scientific">Levilactobacillus suantsaiihabitans</name>
    <dbReference type="NCBI Taxonomy" id="2487722"/>
    <lineage>
        <taxon>Bacteria</taxon>
        <taxon>Bacillati</taxon>
        <taxon>Bacillota</taxon>
        <taxon>Bacilli</taxon>
        <taxon>Lactobacillales</taxon>
        <taxon>Lactobacillaceae</taxon>
        <taxon>Levilactobacillus</taxon>
    </lineage>
</organism>
<dbReference type="OrthoDB" id="9790031at2"/>
<dbReference type="Gene3D" id="3.30.1240.10">
    <property type="match status" value="1"/>
</dbReference>
<dbReference type="InterPro" id="IPR000150">
    <property type="entry name" value="Cof"/>
</dbReference>
<comment type="caution">
    <text evidence="1">The sequence shown here is derived from an EMBL/GenBank/DDBJ whole genome shotgun (WGS) entry which is preliminary data.</text>
</comment>
<protein>
    <submittedName>
        <fullName evidence="1">Sugar-phosphatase</fullName>
        <ecNumber evidence="1">3.1.3.23</ecNumber>
    </submittedName>
</protein>
<gene>
    <name evidence="1" type="ORF">EGT51_09405</name>
</gene>
<dbReference type="PANTHER" id="PTHR10000:SF8">
    <property type="entry name" value="HAD SUPERFAMILY HYDROLASE-LIKE, TYPE 3"/>
    <property type="match status" value="1"/>
</dbReference>
<dbReference type="AlphaFoldDB" id="A0A4Z0J932"/>
<keyword evidence="2" id="KW-1185">Reference proteome</keyword>
<dbReference type="NCBIfam" id="NF007806">
    <property type="entry name" value="PRK10513.1"/>
    <property type="match status" value="1"/>
</dbReference>
<dbReference type="SUPFAM" id="SSF56784">
    <property type="entry name" value="HAD-like"/>
    <property type="match status" value="1"/>
</dbReference>
<dbReference type="GO" id="GO:0050308">
    <property type="term" value="F:sugar-phosphatase activity"/>
    <property type="evidence" value="ECO:0007669"/>
    <property type="project" value="UniProtKB-EC"/>
</dbReference>
<accession>A0A4Z0J932</accession>
<dbReference type="SFLD" id="SFLDS00003">
    <property type="entry name" value="Haloacid_Dehalogenase"/>
    <property type="match status" value="1"/>
</dbReference>
<dbReference type="Gene3D" id="3.40.50.1000">
    <property type="entry name" value="HAD superfamily/HAD-like"/>
    <property type="match status" value="1"/>
</dbReference>
<name>A0A4Z0J932_9LACO</name>
<sequence length="272" mass="29457">MTASKIKLIAIDIDGTLLNEKNELAQATIDAVQAAKAQGIKVVLCTGRPLTGVKPYLDAMGISGDDQYAITFNGSVAQTISGKVLTNHALTYDDYIDLESLSRKLQSHFQIETPDYIYTANKNISAYTIAESYLVRMLIRYREVSETPRDLTISKAMFVDDPKVIDHVKADMPAAFKERFSVVQSAPYFIEVMNKHASKGGTLGELATQLGFTADNVMALGDQGNDLSMITYAGWGVAMGNAIDEIKAAAQATTLTNAEDGVAAAIRKYALQ</sequence>
<dbReference type="GO" id="GO:0005829">
    <property type="term" value="C:cytosol"/>
    <property type="evidence" value="ECO:0007669"/>
    <property type="project" value="TreeGrafter"/>
</dbReference>
<dbReference type="NCBIfam" id="TIGR01484">
    <property type="entry name" value="HAD-SF-IIB"/>
    <property type="match status" value="1"/>
</dbReference>
<dbReference type="EMBL" id="RKLX01000015">
    <property type="protein sequence ID" value="TGD18244.1"/>
    <property type="molecule type" value="Genomic_DNA"/>
</dbReference>
<dbReference type="Pfam" id="PF08282">
    <property type="entry name" value="Hydrolase_3"/>
    <property type="match status" value="1"/>
</dbReference>
<dbReference type="EC" id="3.1.3.23" evidence="1"/>
<dbReference type="Proteomes" id="UP000297348">
    <property type="component" value="Unassembled WGS sequence"/>
</dbReference>
<dbReference type="SFLD" id="SFLDG01144">
    <property type="entry name" value="C2.B.4:_PGP_Like"/>
    <property type="match status" value="1"/>
</dbReference>
<dbReference type="SFLD" id="SFLDG01140">
    <property type="entry name" value="C2.B:_Phosphomannomutase_and_P"/>
    <property type="match status" value="1"/>
</dbReference>
<dbReference type="InterPro" id="IPR023214">
    <property type="entry name" value="HAD_sf"/>
</dbReference>
<dbReference type="PROSITE" id="PS01229">
    <property type="entry name" value="COF_2"/>
    <property type="match status" value="1"/>
</dbReference>
<reference evidence="1 2" key="1">
    <citation type="submission" date="2018-10" db="EMBL/GenBank/DDBJ databases">
        <title>Lactobacillus sp. R7 and Lactobacillus sp. R19 isolated from fermented mustard green product of Taiwan.</title>
        <authorList>
            <person name="Lin S.-T."/>
        </authorList>
    </citation>
    <scope>NUCLEOTIDE SEQUENCE [LARGE SCALE GENOMIC DNA]</scope>
    <source>
        <strain evidence="1 2">BCRC 81129</strain>
    </source>
</reference>